<dbReference type="SMART" id="SM01012">
    <property type="entry name" value="ANTAR"/>
    <property type="match status" value="1"/>
</dbReference>
<dbReference type="SUPFAM" id="SSF52172">
    <property type="entry name" value="CheY-like"/>
    <property type="match status" value="1"/>
</dbReference>
<dbReference type="SUPFAM" id="SSF55781">
    <property type="entry name" value="GAF domain-like"/>
    <property type="match status" value="1"/>
</dbReference>
<accession>A0A212U5A4</accession>
<evidence type="ECO:0000256" key="2">
    <source>
        <dbReference type="ARBA" id="ARBA00022777"/>
    </source>
</evidence>
<dbReference type="InterPro" id="IPR029016">
    <property type="entry name" value="GAF-like_dom_sf"/>
</dbReference>
<dbReference type="RefSeq" id="WP_088818953.1">
    <property type="nucleotide sequence ID" value="NZ_FYEZ01000003.1"/>
</dbReference>
<dbReference type="PIRSF" id="PIRSF036625">
    <property type="entry name" value="GAF_ANTAR"/>
    <property type="match status" value="1"/>
</dbReference>
<keyword evidence="2" id="KW-0418">Kinase</keyword>
<keyword evidence="3" id="KW-0805">Transcription regulation</keyword>
<protein>
    <submittedName>
        <fullName evidence="6">Response regulator receiver and ANTAR domain protein</fullName>
    </submittedName>
</protein>
<organism evidence="6 7">
    <name type="scientific">Kytococcus aerolatus</name>
    <dbReference type="NCBI Taxonomy" id="592308"/>
    <lineage>
        <taxon>Bacteria</taxon>
        <taxon>Bacillati</taxon>
        <taxon>Actinomycetota</taxon>
        <taxon>Actinomycetes</taxon>
        <taxon>Micrococcales</taxon>
        <taxon>Kytococcaceae</taxon>
        <taxon>Kytococcus</taxon>
    </lineage>
</organism>
<dbReference type="GO" id="GO:0016301">
    <property type="term" value="F:kinase activity"/>
    <property type="evidence" value="ECO:0007669"/>
    <property type="project" value="UniProtKB-KW"/>
</dbReference>
<sequence>MSDADHVPVPVELPGELASELARAAAEFGSQEDVTAMAQAACRAAQRLVPGAEEASLSLLLRQGCIATVAATDDRCFAIDAYQEETGDGPCAEAAREDPVTHLQDTDTDPEWPEFSRWARARGVGSMMAIQLSLLELEEDEKVQADPSTRGVGALNLYASVPRAFSAEAEEIAQLLGVHITLALRGRQRVTQLREALASRDLIGRAKGILIARLGIDDEAAFELLRQRSRDTNTRLVELARSVVESAAGADARVEDAVPR</sequence>
<feature type="domain" description="ANTAR" evidence="5">
    <location>
        <begin position="183"/>
        <end position="244"/>
    </location>
</feature>
<dbReference type="InterPro" id="IPR012074">
    <property type="entry name" value="GAF_ANTAR"/>
</dbReference>
<dbReference type="InterPro" id="IPR003018">
    <property type="entry name" value="GAF"/>
</dbReference>
<dbReference type="InterPro" id="IPR036388">
    <property type="entry name" value="WH-like_DNA-bd_sf"/>
</dbReference>
<evidence type="ECO:0000256" key="4">
    <source>
        <dbReference type="ARBA" id="ARBA00023163"/>
    </source>
</evidence>
<dbReference type="EMBL" id="FYEZ01000003">
    <property type="protein sequence ID" value="SNC73442.1"/>
    <property type="molecule type" value="Genomic_DNA"/>
</dbReference>
<dbReference type="Gene3D" id="3.30.450.40">
    <property type="match status" value="1"/>
</dbReference>
<gene>
    <name evidence="6" type="ORF">SAMN05445756_1967</name>
</gene>
<reference evidence="6 7" key="1">
    <citation type="submission" date="2017-06" db="EMBL/GenBank/DDBJ databases">
        <authorList>
            <person name="Kim H.J."/>
            <person name="Triplett B.A."/>
        </authorList>
    </citation>
    <scope>NUCLEOTIDE SEQUENCE [LARGE SCALE GENOMIC DNA]</scope>
    <source>
        <strain evidence="6 7">DSM 22179</strain>
    </source>
</reference>
<dbReference type="Pfam" id="PF03861">
    <property type="entry name" value="ANTAR"/>
    <property type="match status" value="1"/>
</dbReference>
<evidence type="ECO:0000313" key="7">
    <source>
        <dbReference type="Proteomes" id="UP000198122"/>
    </source>
</evidence>
<keyword evidence="7" id="KW-1185">Reference proteome</keyword>
<evidence type="ECO:0000259" key="5">
    <source>
        <dbReference type="PROSITE" id="PS50921"/>
    </source>
</evidence>
<dbReference type="GO" id="GO:0003723">
    <property type="term" value="F:RNA binding"/>
    <property type="evidence" value="ECO:0007669"/>
    <property type="project" value="InterPro"/>
</dbReference>
<dbReference type="InterPro" id="IPR005561">
    <property type="entry name" value="ANTAR"/>
</dbReference>
<proteinExistence type="predicted"/>
<name>A0A212U5A4_9MICO</name>
<dbReference type="PROSITE" id="PS50921">
    <property type="entry name" value="ANTAR"/>
    <property type="match status" value="1"/>
</dbReference>
<evidence type="ECO:0000256" key="1">
    <source>
        <dbReference type="ARBA" id="ARBA00022679"/>
    </source>
</evidence>
<evidence type="ECO:0000256" key="3">
    <source>
        <dbReference type="ARBA" id="ARBA00023015"/>
    </source>
</evidence>
<dbReference type="Gene3D" id="1.10.10.10">
    <property type="entry name" value="Winged helix-like DNA-binding domain superfamily/Winged helix DNA-binding domain"/>
    <property type="match status" value="1"/>
</dbReference>
<dbReference type="Proteomes" id="UP000198122">
    <property type="component" value="Unassembled WGS sequence"/>
</dbReference>
<dbReference type="AlphaFoldDB" id="A0A212U5A4"/>
<keyword evidence="4" id="KW-0804">Transcription</keyword>
<evidence type="ECO:0000313" key="6">
    <source>
        <dbReference type="EMBL" id="SNC73442.1"/>
    </source>
</evidence>
<dbReference type="OrthoDB" id="3688893at2"/>
<dbReference type="Pfam" id="PF13185">
    <property type="entry name" value="GAF_2"/>
    <property type="match status" value="1"/>
</dbReference>
<keyword evidence="1" id="KW-0808">Transferase</keyword>
<dbReference type="InterPro" id="IPR011006">
    <property type="entry name" value="CheY-like_superfamily"/>
</dbReference>